<dbReference type="RefSeq" id="WP_285485988.1">
    <property type="nucleotide sequence ID" value="NZ_BSTI01000002.1"/>
</dbReference>
<dbReference type="InterPro" id="IPR016040">
    <property type="entry name" value="NAD(P)-bd_dom"/>
</dbReference>
<evidence type="ECO:0000313" key="2">
    <source>
        <dbReference type="EMBL" id="GLY64306.1"/>
    </source>
</evidence>
<dbReference type="Pfam" id="PF13460">
    <property type="entry name" value="NAD_binding_10"/>
    <property type="match status" value="1"/>
</dbReference>
<dbReference type="PANTHER" id="PTHR43162:SF1">
    <property type="entry name" value="PRESTALK A DIFFERENTIATION PROTEIN A"/>
    <property type="match status" value="1"/>
</dbReference>
<protein>
    <recommendedName>
        <fullName evidence="1">NAD(P)-binding domain-containing protein</fullName>
    </recommendedName>
</protein>
<dbReference type="EMBL" id="BSTI01000002">
    <property type="protein sequence ID" value="GLY64306.1"/>
    <property type="molecule type" value="Genomic_DNA"/>
</dbReference>
<accession>A0A9W6QX30</accession>
<feature type="domain" description="NAD(P)-binding" evidence="1">
    <location>
        <begin position="6"/>
        <end position="132"/>
    </location>
</feature>
<keyword evidence="3" id="KW-1185">Reference proteome</keyword>
<dbReference type="PANTHER" id="PTHR43162">
    <property type="match status" value="1"/>
</dbReference>
<name>A0A9W6QX30_9PSEU</name>
<reference evidence="2" key="1">
    <citation type="submission" date="2023-03" db="EMBL/GenBank/DDBJ databases">
        <title>Amycolatopsis taiwanensis NBRC 103393.</title>
        <authorList>
            <person name="Ichikawa N."/>
            <person name="Sato H."/>
            <person name="Tonouchi N."/>
        </authorList>
    </citation>
    <scope>NUCLEOTIDE SEQUENCE</scope>
    <source>
        <strain evidence="2">NBRC 103393</strain>
    </source>
</reference>
<evidence type="ECO:0000259" key="1">
    <source>
        <dbReference type="Pfam" id="PF13460"/>
    </source>
</evidence>
<organism evidence="2 3">
    <name type="scientific">Amycolatopsis taiwanensis</name>
    <dbReference type="NCBI Taxonomy" id="342230"/>
    <lineage>
        <taxon>Bacteria</taxon>
        <taxon>Bacillati</taxon>
        <taxon>Actinomycetota</taxon>
        <taxon>Actinomycetes</taxon>
        <taxon>Pseudonocardiales</taxon>
        <taxon>Pseudonocardiaceae</taxon>
        <taxon>Amycolatopsis</taxon>
    </lineage>
</organism>
<dbReference type="InterPro" id="IPR036291">
    <property type="entry name" value="NAD(P)-bd_dom_sf"/>
</dbReference>
<gene>
    <name evidence="2" type="ORF">Atai01_09250</name>
</gene>
<comment type="caution">
    <text evidence="2">The sequence shown here is derived from an EMBL/GenBank/DDBJ whole genome shotgun (WGS) entry which is preliminary data.</text>
</comment>
<dbReference type="InterPro" id="IPR051604">
    <property type="entry name" value="Ergot_Alk_Oxidoreductase"/>
</dbReference>
<dbReference type="Proteomes" id="UP001165136">
    <property type="component" value="Unassembled WGS sequence"/>
</dbReference>
<dbReference type="SUPFAM" id="SSF51735">
    <property type="entry name" value="NAD(P)-binding Rossmann-fold domains"/>
    <property type="match status" value="1"/>
</dbReference>
<dbReference type="AlphaFoldDB" id="A0A9W6QX30"/>
<dbReference type="Gene3D" id="3.40.50.720">
    <property type="entry name" value="NAD(P)-binding Rossmann-like Domain"/>
    <property type="match status" value="1"/>
</dbReference>
<evidence type="ECO:0000313" key="3">
    <source>
        <dbReference type="Proteomes" id="UP001165136"/>
    </source>
</evidence>
<proteinExistence type="predicted"/>
<sequence length="207" mass="21831">MIVVTGATGNVGRPLVRALAEAGEKVRAVSCQISGQDVPPGVEHRRVDLAEPADLEPALAGATALFLLASGAFVTRGDIAEVLDIVRGSGVQRVVLLSSQVSSGDHPSELEDAVTRSGLAWTMLRPGNFASNSFQWAESVQTRRTVAAPFGDIALPAMPEPIAERTLDILGSPAPELQRVSPDVEWVLGRPSGTFAEWAARNVVAFK</sequence>